<feature type="region of interest" description="Disordered" evidence="1">
    <location>
        <begin position="697"/>
        <end position="758"/>
    </location>
</feature>
<name>A0A6J2KFD6_BOMMA</name>
<evidence type="ECO:0000313" key="3">
    <source>
        <dbReference type="RefSeq" id="XP_028040313.1"/>
    </source>
</evidence>
<feature type="compositionally biased region" description="Polar residues" evidence="1">
    <location>
        <begin position="822"/>
        <end position="852"/>
    </location>
</feature>
<feature type="compositionally biased region" description="Basic and acidic residues" evidence="1">
    <location>
        <begin position="103"/>
        <end position="118"/>
    </location>
</feature>
<dbReference type="Proteomes" id="UP000504629">
    <property type="component" value="Unplaced"/>
</dbReference>
<accession>A0A6J2KFD6</accession>
<feature type="compositionally biased region" description="Polar residues" evidence="1">
    <location>
        <begin position="883"/>
        <end position="892"/>
    </location>
</feature>
<dbReference type="GeneID" id="114250585"/>
<dbReference type="OrthoDB" id="8197951at2759"/>
<sequence length="1046" mass="118462">MEVAGQWRKEWAGAAEYGKVTEGGVTRQIARAMEVLNATGPGARVRVMRASYHSSAGPGIPASSYMMHSSRRVISSGYNFTDPPSIPSISAIPLEISSTPLEQSHDSQVEPDTYKVTEPDDLEISEPSKWRGSRGTGSIRMPSEESSSTDNASIIDLDPKNSRLLHRKYSYDSESSDIQWNKKTASRVSPLLDAPVTLNTLKYKSLLNNSSDWNNRRKSYSFEDTKISLDEVKVHSNDTFAMDSSTDSGICKSTEIVNDHVEESTHSRPFERKNIQNNSHDECFKDWLAKNRSNNYYKGNKFKPSWEHDVVIEDPVESNIVLQSTGKISITLPTKIETYDEASLFNKTEKCSEDHQRKVKKVEFCKTELHFAAESGKVNIIATDDKPPPSNDFRKRRSVFVPIEMVDKPITLFGEKTTVISNQEKLEDILSSSISDYVETDENTAATKSILKNKIPKPKPYLLGENMAFGSANDVTNEIINSEPATVLKAVSLINKQLQPQGIYDDLINSTDSSKNSKPSQSKKNWTANEGPTINKNHVFATEPISQQIKTPLKEVETLNKTDLLRTKFESAHSPSNDHRTKARQLRESDLTYFGVNKERKEETESKIYKSNLSDDSAIEDIFQSVRLIQQVSNSVCNSEAESDDVPEYQNFHATNNYIPVPKPRLRTRYEDKPNEIHEVKVLKPIIEHERSETNDYVKSIMRRSKSRRQEHTASANRSLSEPPKRDKAFSNSKQSLRANTPSRSINRTVREAVESQVTIATPRSKKIEEMIPIYENLHPGRESNIIYDKNKLKPKTSITPEVPTRKTCVKRQEKSEDVKTSKFSNNDRNTKSSSQNTNGIGSLRRISQTTNKRSETREPHKGDNVGKMENEKDLEAAHKTSFKSVRQVSTPRRSKVENRTSSSPCRPDRNETKKTLDDNCKKESQPVMKKSAGYDKNKKSSKDTSKESDPLKKMDQNTIVYEMKSVQIKNEHKDINSKRNRSKSPRRREYVINYDDKNGTVSSVCKVTTSPGGSYRKKKISKEILDSPKGQILKPKTINKIALRK</sequence>
<feature type="compositionally biased region" description="Basic and acidic residues" evidence="1">
    <location>
        <begin position="933"/>
        <end position="956"/>
    </location>
</feature>
<feature type="compositionally biased region" description="Basic and acidic residues" evidence="1">
    <location>
        <begin position="811"/>
        <end position="821"/>
    </location>
</feature>
<feature type="compositionally biased region" description="Polar residues" evidence="1">
    <location>
        <begin position="730"/>
        <end position="748"/>
    </location>
</feature>
<keyword evidence="2" id="KW-1185">Reference proteome</keyword>
<feature type="compositionally biased region" description="Basic and acidic residues" evidence="1">
    <location>
        <begin position="907"/>
        <end position="925"/>
    </location>
</feature>
<dbReference type="AlphaFoldDB" id="A0A6J2KFD6"/>
<organism evidence="2 3">
    <name type="scientific">Bombyx mandarina</name>
    <name type="common">Wild silk moth</name>
    <name type="synonym">Wild silkworm</name>
    <dbReference type="NCBI Taxonomy" id="7092"/>
    <lineage>
        <taxon>Eukaryota</taxon>
        <taxon>Metazoa</taxon>
        <taxon>Ecdysozoa</taxon>
        <taxon>Arthropoda</taxon>
        <taxon>Hexapoda</taxon>
        <taxon>Insecta</taxon>
        <taxon>Pterygota</taxon>
        <taxon>Neoptera</taxon>
        <taxon>Endopterygota</taxon>
        <taxon>Lepidoptera</taxon>
        <taxon>Glossata</taxon>
        <taxon>Ditrysia</taxon>
        <taxon>Bombycoidea</taxon>
        <taxon>Bombycidae</taxon>
        <taxon>Bombycinae</taxon>
        <taxon>Bombyx</taxon>
    </lineage>
</organism>
<evidence type="ECO:0000256" key="1">
    <source>
        <dbReference type="SAM" id="MobiDB-lite"/>
    </source>
</evidence>
<proteinExistence type="predicted"/>
<evidence type="ECO:0000313" key="2">
    <source>
        <dbReference type="Proteomes" id="UP000504629"/>
    </source>
</evidence>
<feature type="compositionally biased region" description="Low complexity" evidence="1">
    <location>
        <begin position="509"/>
        <end position="525"/>
    </location>
</feature>
<feature type="region of interest" description="Disordered" evidence="1">
    <location>
        <begin position="970"/>
        <end position="990"/>
    </location>
</feature>
<feature type="region of interest" description="Disordered" evidence="1">
    <location>
        <begin position="101"/>
        <end position="155"/>
    </location>
</feature>
<dbReference type="KEGG" id="bman:114250585"/>
<reference evidence="3" key="1">
    <citation type="submission" date="2025-08" db="UniProtKB">
        <authorList>
            <consortium name="RefSeq"/>
        </authorList>
    </citation>
    <scope>IDENTIFICATION</scope>
    <source>
        <tissue evidence="3">Silk gland</tissue>
    </source>
</reference>
<gene>
    <name evidence="3" type="primary">LOC114250585</name>
</gene>
<feature type="region of interest" description="Disordered" evidence="1">
    <location>
        <begin position="796"/>
        <end position="958"/>
    </location>
</feature>
<dbReference type="RefSeq" id="XP_028040313.1">
    <property type="nucleotide sequence ID" value="XM_028184512.1"/>
</dbReference>
<protein>
    <submittedName>
        <fullName evidence="3">Uncharacterized protein LOC114250585 isoform X1</fullName>
    </submittedName>
</protein>
<feature type="region of interest" description="Disordered" evidence="1">
    <location>
        <begin position="507"/>
        <end position="534"/>
    </location>
</feature>
<feature type="compositionally biased region" description="Basic and acidic residues" evidence="1">
    <location>
        <begin position="853"/>
        <end position="879"/>
    </location>
</feature>